<dbReference type="Proteomes" id="UP000184127">
    <property type="component" value="Unassembled WGS sequence"/>
</dbReference>
<sequence>MEGKGKRRRVGFVFGTFGPGYRSVIRRPLRKIITYGLGVGLLWNTEKRYGRRLSSRLMSFVKGRSRKYLRYAEVTLTQLYNYLVSKRKEGEKGEG</sequence>
<name>A0A1M4V8S4_9THEO</name>
<dbReference type="EMBL" id="FQUR01000008">
    <property type="protein sequence ID" value="SHE65365.1"/>
    <property type="molecule type" value="Genomic_DNA"/>
</dbReference>
<gene>
    <name evidence="1" type="ORF">SAMN02745195_00883</name>
</gene>
<protein>
    <submittedName>
        <fullName evidence="1">Uncharacterized protein</fullName>
    </submittedName>
</protein>
<organism evidence="1 2">
    <name type="scientific">Thermoanaerobacter uzonensis DSM 18761</name>
    <dbReference type="NCBI Taxonomy" id="1123369"/>
    <lineage>
        <taxon>Bacteria</taxon>
        <taxon>Bacillati</taxon>
        <taxon>Bacillota</taxon>
        <taxon>Clostridia</taxon>
        <taxon>Thermoanaerobacterales</taxon>
        <taxon>Thermoanaerobacteraceae</taxon>
        <taxon>Thermoanaerobacter</taxon>
    </lineage>
</organism>
<dbReference type="AlphaFoldDB" id="A0A1M4V8S4"/>
<evidence type="ECO:0000313" key="1">
    <source>
        <dbReference type="EMBL" id="SHE65365.1"/>
    </source>
</evidence>
<dbReference type="RefSeq" id="WP_072967785.1">
    <property type="nucleotide sequence ID" value="NZ_FQUR01000008.1"/>
</dbReference>
<keyword evidence="2" id="KW-1185">Reference proteome</keyword>
<accession>A0A1M4V8S4</accession>
<proteinExistence type="predicted"/>
<reference evidence="2" key="1">
    <citation type="submission" date="2016-11" db="EMBL/GenBank/DDBJ databases">
        <authorList>
            <person name="Varghese N."/>
            <person name="Submissions S."/>
        </authorList>
    </citation>
    <scope>NUCLEOTIDE SEQUENCE [LARGE SCALE GENOMIC DNA]</scope>
    <source>
        <strain evidence="2">DSM 18761</strain>
    </source>
</reference>
<evidence type="ECO:0000313" key="2">
    <source>
        <dbReference type="Proteomes" id="UP000184127"/>
    </source>
</evidence>